<gene>
    <name evidence="2" type="ORF">H3H39_16020</name>
</gene>
<reference evidence="2 3" key="1">
    <citation type="submission" date="2020-07" db="EMBL/GenBank/DDBJ databases">
        <title>Novel species isolated from subtropical streams in China.</title>
        <authorList>
            <person name="Lu H."/>
        </authorList>
    </citation>
    <scope>NUCLEOTIDE SEQUENCE [LARGE SCALE GENOMIC DNA]</scope>
    <source>
        <strain evidence="2 3">LX47W</strain>
    </source>
</reference>
<dbReference type="RefSeq" id="WP_182154378.1">
    <property type="nucleotide sequence ID" value="NZ_JACEZU010000007.1"/>
</dbReference>
<accession>A0A7W2FBD4</accession>
<evidence type="ECO:0000256" key="1">
    <source>
        <dbReference type="SAM" id="SignalP"/>
    </source>
</evidence>
<name>A0A7W2FBD4_9BURK</name>
<proteinExistence type="predicted"/>
<keyword evidence="3" id="KW-1185">Reference proteome</keyword>
<dbReference type="AlphaFoldDB" id="A0A7W2FBD4"/>
<sequence>MHTRPRHRPSRRLALCIAAALWSVIGVAQAVPSFARQTGLDCMTCHLSWPELTATGRQFKLNGYTLGERLRLPLAGMVQASATSTANVDPRVADSFPKDRQATLQQASVFLSGKLADHVGVFSQYSYDGVEHHASIDNVDLRYANHAGEGAGKLVYGFTLHNNPTVQDVYNTGAAWGFPYASSPVAAAPNAATAIESLGQQVAGLGAYALWRDTVYGELSFYRTADGLFSPLRLGTDHAEDAALKGYAPYWRLALQHDWDHARHAAMVGAYGLVLDRYPDSTVRSGPTDHYRDLGVDAQYQYITDRHRVSAQLNYVRERARIGAASNASDDLHSLRAKATYYFDKKYGFSVARFATHGTADDALYNTGEAVSGSAAGSPNSAGTLWEFDYLPRRDVRFMLQYTRYNRFNGAAVNYDGQGRNARDNNTLMLMLWLMF</sequence>
<evidence type="ECO:0000313" key="3">
    <source>
        <dbReference type="Proteomes" id="UP000573499"/>
    </source>
</evidence>
<dbReference type="Proteomes" id="UP000573499">
    <property type="component" value="Unassembled WGS sequence"/>
</dbReference>
<keyword evidence="1" id="KW-0732">Signal</keyword>
<dbReference type="EMBL" id="JACEZU010000007">
    <property type="protein sequence ID" value="MBA5688553.1"/>
    <property type="molecule type" value="Genomic_DNA"/>
</dbReference>
<evidence type="ECO:0000313" key="2">
    <source>
        <dbReference type="EMBL" id="MBA5688553.1"/>
    </source>
</evidence>
<feature type="chain" id="PRO_5030639889" evidence="1">
    <location>
        <begin position="31"/>
        <end position="436"/>
    </location>
</feature>
<comment type="caution">
    <text evidence="2">The sequence shown here is derived from an EMBL/GenBank/DDBJ whole genome shotgun (WGS) entry which is preliminary data.</text>
</comment>
<feature type="signal peptide" evidence="1">
    <location>
        <begin position="1"/>
        <end position="30"/>
    </location>
</feature>
<protein>
    <submittedName>
        <fullName evidence="2">Cytochrome C</fullName>
    </submittedName>
</protein>
<organism evidence="2 3">
    <name type="scientific">Rugamonas apoptosis</name>
    <dbReference type="NCBI Taxonomy" id="2758570"/>
    <lineage>
        <taxon>Bacteria</taxon>
        <taxon>Pseudomonadati</taxon>
        <taxon>Pseudomonadota</taxon>
        <taxon>Betaproteobacteria</taxon>
        <taxon>Burkholderiales</taxon>
        <taxon>Oxalobacteraceae</taxon>
        <taxon>Telluria group</taxon>
        <taxon>Rugamonas</taxon>
    </lineage>
</organism>